<accession>A0A9P3UKF0</accession>
<proteinExistence type="predicted"/>
<reference evidence="2" key="1">
    <citation type="submission" date="2022-07" db="EMBL/GenBank/DDBJ databases">
        <title>The genome of Lyophyllum shimeji provides insight into the initial evolution of ectomycorrhizal fungal genome.</title>
        <authorList>
            <person name="Kobayashi Y."/>
            <person name="Shibata T."/>
            <person name="Hirakawa H."/>
            <person name="Shigenobu S."/>
            <person name="Nishiyama T."/>
            <person name="Yamada A."/>
            <person name="Hasebe M."/>
            <person name="Kawaguchi M."/>
        </authorList>
    </citation>
    <scope>NUCLEOTIDE SEQUENCE</scope>
    <source>
        <strain evidence="2">AT787</strain>
    </source>
</reference>
<dbReference type="Proteomes" id="UP001063166">
    <property type="component" value="Unassembled WGS sequence"/>
</dbReference>
<dbReference type="EMBL" id="BRPK01000003">
    <property type="protein sequence ID" value="GLB36327.1"/>
    <property type="molecule type" value="Genomic_DNA"/>
</dbReference>
<feature type="region of interest" description="Disordered" evidence="1">
    <location>
        <begin position="145"/>
        <end position="164"/>
    </location>
</feature>
<dbReference type="AlphaFoldDB" id="A0A9P3UKF0"/>
<keyword evidence="3" id="KW-1185">Reference proteome</keyword>
<gene>
    <name evidence="2" type="ORF">LshimejAT787_0306150</name>
</gene>
<evidence type="ECO:0000313" key="2">
    <source>
        <dbReference type="EMBL" id="GLB36327.1"/>
    </source>
</evidence>
<protein>
    <submittedName>
        <fullName evidence="2">Uncharacterized protein</fullName>
    </submittedName>
</protein>
<name>A0A9P3UKF0_LYOSH</name>
<dbReference type="OrthoDB" id="3192267at2759"/>
<sequence>MSLPPYYILFSHSSIASQNAGAPSSTLGHPTIQYHYANDSPLALWPQHPNEHVLVLDYDPTSNKPPTVQSMSNHLTVASLKVEEAPGAAAANENDPKNDRMFIIDTTTSDAFADVPTGDRKSAYDVLMQFKRRNAILRRALAYPDTKLSDPAPSLPMSPQRPGS</sequence>
<evidence type="ECO:0000313" key="3">
    <source>
        <dbReference type="Proteomes" id="UP001063166"/>
    </source>
</evidence>
<evidence type="ECO:0000256" key="1">
    <source>
        <dbReference type="SAM" id="MobiDB-lite"/>
    </source>
</evidence>
<organism evidence="2 3">
    <name type="scientific">Lyophyllum shimeji</name>
    <name type="common">Hon-shimeji</name>
    <name type="synonym">Tricholoma shimeji</name>
    <dbReference type="NCBI Taxonomy" id="47721"/>
    <lineage>
        <taxon>Eukaryota</taxon>
        <taxon>Fungi</taxon>
        <taxon>Dikarya</taxon>
        <taxon>Basidiomycota</taxon>
        <taxon>Agaricomycotina</taxon>
        <taxon>Agaricomycetes</taxon>
        <taxon>Agaricomycetidae</taxon>
        <taxon>Agaricales</taxon>
        <taxon>Tricholomatineae</taxon>
        <taxon>Lyophyllaceae</taxon>
        <taxon>Lyophyllum</taxon>
    </lineage>
</organism>
<comment type="caution">
    <text evidence="2">The sequence shown here is derived from an EMBL/GenBank/DDBJ whole genome shotgun (WGS) entry which is preliminary data.</text>
</comment>